<proteinExistence type="predicted"/>
<organism evidence="1 2">
    <name type="scientific">Temnothorax curvispinosus</name>
    <dbReference type="NCBI Taxonomy" id="300111"/>
    <lineage>
        <taxon>Eukaryota</taxon>
        <taxon>Metazoa</taxon>
        <taxon>Ecdysozoa</taxon>
        <taxon>Arthropoda</taxon>
        <taxon>Hexapoda</taxon>
        <taxon>Insecta</taxon>
        <taxon>Pterygota</taxon>
        <taxon>Neoptera</taxon>
        <taxon>Endopterygota</taxon>
        <taxon>Hymenoptera</taxon>
        <taxon>Apocrita</taxon>
        <taxon>Aculeata</taxon>
        <taxon>Formicoidea</taxon>
        <taxon>Formicidae</taxon>
        <taxon>Myrmicinae</taxon>
        <taxon>Temnothorax</taxon>
    </lineage>
</organism>
<dbReference type="Pfam" id="PF03564">
    <property type="entry name" value="DUF1759"/>
    <property type="match status" value="1"/>
</dbReference>
<evidence type="ECO:0000313" key="2">
    <source>
        <dbReference type="RefSeq" id="XP_024888361.1"/>
    </source>
</evidence>
<dbReference type="AlphaFoldDB" id="A0A6J1R610"/>
<dbReference type="InterPro" id="IPR005312">
    <property type="entry name" value="DUF1759"/>
</dbReference>
<dbReference type="RefSeq" id="XP_024888361.1">
    <property type="nucleotide sequence ID" value="XM_025032593.1"/>
</dbReference>
<dbReference type="GeneID" id="112465164"/>
<evidence type="ECO:0000313" key="1">
    <source>
        <dbReference type="Proteomes" id="UP000504618"/>
    </source>
</evidence>
<dbReference type="Proteomes" id="UP000504618">
    <property type="component" value="Unplaced"/>
</dbReference>
<gene>
    <name evidence="2" type="primary">LOC112465164</name>
</gene>
<accession>A0A6J1R610</accession>
<sequence length="184" mass="20592">MSQDLTNLLIAQGEAITTLKRSLINFKKLPKAQVSLPKTKERLTNLEGLWKKVQALHVQILQTATAEETKSTPHFQQDKFLAAEKAYFDVADHLHEVIGKLGNDAPSASDRGNESSYRDALFGMSMHLPRILLPNFSGTFPEWENFRGVFESLVDKNESLTKTPKLHYLKASLSGEASLLINNL</sequence>
<reference evidence="2" key="1">
    <citation type="submission" date="2025-08" db="UniProtKB">
        <authorList>
            <consortium name="RefSeq"/>
        </authorList>
    </citation>
    <scope>IDENTIFICATION</scope>
    <source>
        <tissue evidence="2">Whole body</tissue>
    </source>
</reference>
<dbReference type="OrthoDB" id="7546669at2759"/>
<name>A0A6J1R610_9HYME</name>
<keyword evidence="1" id="KW-1185">Reference proteome</keyword>
<protein>
    <submittedName>
        <fullName evidence="2">Uncharacterized protein LOC112465164</fullName>
    </submittedName>
</protein>